<dbReference type="EMBL" id="BDGG01000001">
    <property type="protein sequence ID" value="GAU89890.1"/>
    <property type="molecule type" value="Genomic_DNA"/>
</dbReference>
<comment type="caution">
    <text evidence="2">The sequence shown here is derived from an EMBL/GenBank/DDBJ whole genome shotgun (WGS) entry which is preliminary data.</text>
</comment>
<dbReference type="Proteomes" id="UP000186922">
    <property type="component" value="Unassembled WGS sequence"/>
</dbReference>
<sequence>MQIGLPSVFFHSKATVFQKMGSSILIFLALAGIYTSVTDAAELRNRRQTFGFDEVDLVNGALLADCVFYGDNTVDCNGRLTCKPSDLEDRPTITMLDRTCPKTQGQKSGTWTRDQVIPTNMLSGNGVGREAKCQFYANRGTGHFKCTNTRGDSWKGDYTGSINTAFKLGLPMSSTYGRGTGLTGDDGYGTGYGAGYGTTRSRYYGGNDYETAGSRYGDNYGNTDRNNYDGNRYSTSIGLNDRDRDYDRLNSATYPNRDRYSTSSRDDYNRDRDSQYGTGGETTSQVTMCTYKNTGKGTCRDCTEKVNRKVTDREIRTTKHYTCSGPESRTSWSEDNGVAQAGMRPQPLAATERIAFTCVFRPDEVSSRGGKFECHGASTDGNCGLTNDGYGSSGSTNLYDRDRDSTTTQRCLSGEKWSGTYRGIIY</sequence>
<keyword evidence="3" id="KW-1185">Reference proteome</keyword>
<evidence type="ECO:0000313" key="2">
    <source>
        <dbReference type="EMBL" id="GAU89890.1"/>
    </source>
</evidence>
<proteinExistence type="predicted"/>
<feature type="compositionally biased region" description="Basic and acidic residues" evidence="1">
    <location>
        <begin position="256"/>
        <end position="274"/>
    </location>
</feature>
<reference evidence="2 3" key="1">
    <citation type="journal article" date="2016" name="Nat. Commun.">
        <title>Extremotolerant tardigrade genome and improved radiotolerance of human cultured cells by tardigrade-unique protein.</title>
        <authorList>
            <person name="Hashimoto T."/>
            <person name="Horikawa D.D."/>
            <person name="Saito Y."/>
            <person name="Kuwahara H."/>
            <person name="Kozuka-Hata H."/>
            <person name="Shin-I T."/>
            <person name="Minakuchi Y."/>
            <person name="Ohishi K."/>
            <person name="Motoyama A."/>
            <person name="Aizu T."/>
            <person name="Enomoto A."/>
            <person name="Kondo K."/>
            <person name="Tanaka S."/>
            <person name="Hara Y."/>
            <person name="Koshikawa S."/>
            <person name="Sagara H."/>
            <person name="Miura T."/>
            <person name="Yokobori S."/>
            <person name="Miyagawa K."/>
            <person name="Suzuki Y."/>
            <person name="Kubo T."/>
            <person name="Oyama M."/>
            <person name="Kohara Y."/>
            <person name="Fujiyama A."/>
            <person name="Arakawa K."/>
            <person name="Katayama T."/>
            <person name="Toyoda A."/>
            <person name="Kunieda T."/>
        </authorList>
    </citation>
    <scope>NUCLEOTIDE SEQUENCE [LARGE SCALE GENOMIC DNA]</scope>
    <source>
        <strain evidence="2 3">YOKOZUNA-1</strain>
    </source>
</reference>
<accession>A0A1D1UMW5</accession>
<feature type="region of interest" description="Disordered" evidence="1">
    <location>
        <begin position="214"/>
        <end position="283"/>
    </location>
</feature>
<protein>
    <submittedName>
        <fullName evidence="2">Uncharacterized protein</fullName>
    </submittedName>
</protein>
<dbReference type="OrthoDB" id="10065410at2759"/>
<name>A0A1D1UMW5_RAMVA</name>
<dbReference type="AlphaFoldDB" id="A0A1D1UMW5"/>
<organism evidence="2 3">
    <name type="scientific">Ramazzottius varieornatus</name>
    <name type="common">Water bear</name>
    <name type="synonym">Tardigrade</name>
    <dbReference type="NCBI Taxonomy" id="947166"/>
    <lineage>
        <taxon>Eukaryota</taxon>
        <taxon>Metazoa</taxon>
        <taxon>Ecdysozoa</taxon>
        <taxon>Tardigrada</taxon>
        <taxon>Eutardigrada</taxon>
        <taxon>Parachela</taxon>
        <taxon>Hypsibioidea</taxon>
        <taxon>Ramazzottiidae</taxon>
        <taxon>Ramazzottius</taxon>
    </lineage>
</organism>
<gene>
    <name evidence="2" type="primary">RvY_02388-1</name>
    <name evidence="2" type="synonym">RvY_02388.1</name>
    <name evidence="2" type="ORF">RvY_02388</name>
</gene>
<feature type="compositionally biased region" description="Polar residues" evidence="1">
    <location>
        <begin position="220"/>
        <end position="238"/>
    </location>
</feature>
<evidence type="ECO:0000313" key="3">
    <source>
        <dbReference type="Proteomes" id="UP000186922"/>
    </source>
</evidence>
<evidence type="ECO:0000256" key="1">
    <source>
        <dbReference type="SAM" id="MobiDB-lite"/>
    </source>
</evidence>